<name>A0A2P2LA46_RHIMU</name>
<sequence length="41" mass="4656">MHGDALFTINNTDHSLLVVKSMYMSQCPNYSYVHSINCHAL</sequence>
<accession>A0A2P2LA46</accession>
<dbReference type="AlphaFoldDB" id="A0A2P2LA46"/>
<evidence type="ECO:0000313" key="1">
    <source>
        <dbReference type="EMBL" id="MBX14849.1"/>
    </source>
</evidence>
<proteinExistence type="predicted"/>
<reference evidence="1" key="1">
    <citation type="submission" date="2018-02" db="EMBL/GenBank/DDBJ databases">
        <title>Rhizophora mucronata_Transcriptome.</title>
        <authorList>
            <person name="Meera S.P."/>
            <person name="Sreeshan A."/>
            <person name="Augustine A."/>
        </authorList>
    </citation>
    <scope>NUCLEOTIDE SEQUENCE</scope>
    <source>
        <tissue evidence="1">Leaf</tissue>
    </source>
</reference>
<protein>
    <submittedName>
        <fullName evidence="1">Uncharacterized protein</fullName>
    </submittedName>
</protein>
<organism evidence="1">
    <name type="scientific">Rhizophora mucronata</name>
    <name type="common">Asiatic mangrove</name>
    <dbReference type="NCBI Taxonomy" id="61149"/>
    <lineage>
        <taxon>Eukaryota</taxon>
        <taxon>Viridiplantae</taxon>
        <taxon>Streptophyta</taxon>
        <taxon>Embryophyta</taxon>
        <taxon>Tracheophyta</taxon>
        <taxon>Spermatophyta</taxon>
        <taxon>Magnoliopsida</taxon>
        <taxon>eudicotyledons</taxon>
        <taxon>Gunneridae</taxon>
        <taxon>Pentapetalae</taxon>
        <taxon>rosids</taxon>
        <taxon>fabids</taxon>
        <taxon>Malpighiales</taxon>
        <taxon>Rhizophoraceae</taxon>
        <taxon>Rhizophora</taxon>
    </lineage>
</organism>
<dbReference type="EMBL" id="GGEC01034365">
    <property type="protein sequence ID" value="MBX14849.1"/>
    <property type="molecule type" value="Transcribed_RNA"/>
</dbReference>